<feature type="transmembrane region" description="Helical" evidence="2">
    <location>
        <begin position="358"/>
        <end position="385"/>
    </location>
</feature>
<name>A0ABY9T343_BREBE</name>
<keyword evidence="2" id="KW-1133">Transmembrane helix</keyword>
<evidence type="ECO:0000313" key="4">
    <source>
        <dbReference type="EMBL" id="WNC13904.1"/>
    </source>
</evidence>
<accession>A0ABY9T343</accession>
<dbReference type="PANTHER" id="PTHR43000">
    <property type="entry name" value="DTDP-D-GLUCOSE 4,6-DEHYDRATASE-RELATED"/>
    <property type="match status" value="1"/>
</dbReference>
<sequence length="725" mass="81275">MNVLITGGYGFIGSALVERYYKEGHNICIIDNQSTGRKGNVSVPHKFYQLNVEDKACEEVFRSAGFDIVVHLAAQTSVAASIQQPYTDTHTNVLGLVNMLELSARYGVKKFIFASSAAVYGEQADVPIAEEVACSPMSPYGINKRLGEQYCEKWKEMYNLDTLCLRFSNVYGPRQGSEGEGGVISIFLKHVRDGKQLTVFGDGGQTRDFIYVEDVADAIFRGSMNSATGVYNLSTAHETSVNELIALIRTFASVPDVLHLESRPGEIIRSSLDNSKIKRDFDWLPLYSLQEGLFRTYQWMLQQEAAATTVGNEVQAPAKPKWIASVRPYVENVLAFAVVFLFSRPDNLFFHQQFDFRLIYILLMGLLYGTRQSLLASAAVIGMVVADSVVYNGRDWASLLYDPESLLLVAVYLFFGLAVGFVTDRKNKKLSFAKNELDVEQQRYRLLTEIHKDTRRVKDALQRQVLTTKDSLGRIHSIVSELETLEPEQVAGAAVKVLEDLMETRRISIYSVSSTGYLRLLLQSNDGEWKLPRSIRLADVPELADVVTTNRMWVNKALSPELPLLAAPVVFQGETMALVCVYDQDFERFSLYHENLFKISVDLISSSFSRALTFTDATRSKRYVDDTPILQEAAFQEVLRSKLAAKERFDSEFTLLSVDLGGQDLKKTGQRISRLLRDTDYLGVCDGKMLLLLSNSRPGEAHTAMERLAKNGFATRLVSEEAIYG</sequence>
<dbReference type="SUPFAM" id="SSF51735">
    <property type="entry name" value="NAD(P)-binding Rossmann-fold domains"/>
    <property type="match status" value="1"/>
</dbReference>
<feature type="domain" description="NAD-dependent epimerase/dehydratase" evidence="3">
    <location>
        <begin position="3"/>
        <end position="222"/>
    </location>
</feature>
<evidence type="ECO:0000256" key="2">
    <source>
        <dbReference type="SAM" id="Phobius"/>
    </source>
</evidence>
<reference evidence="4 5" key="1">
    <citation type="submission" date="2023-09" db="EMBL/GenBank/DDBJ databases">
        <title>Complete Genome and Methylome dissection of Bacillus brevis NEB573 original source of BbsI restriction endonuclease.</title>
        <authorList>
            <person name="Fomenkov A."/>
            <person name="Roberts R.D."/>
        </authorList>
    </citation>
    <scope>NUCLEOTIDE SEQUENCE [LARGE SCALE GENOMIC DNA]</scope>
    <source>
        <strain evidence="4 5">NEB573</strain>
    </source>
</reference>
<dbReference type="RefSeq" id="WP_310765624.1">
    <property type="nucleotide sequence ID" value="NZ_CP134050.1"/>
</dbReference>
<feature type="transmembrane region" description="Helical" evidence="2">
    <location>
        <begin position="405"/>
        <end position="423"/>
    </location>
</feature>
<dbReference type="InterPro" id="IPR036291">
    <property type="entry name" value="NAD(P)-bd_dom_sf"/>
</dbReference>
<evidence type="ECO:0000259" key="3">
    <source>
        <dbReference type="Pfam" id="PF01370"/>
    </source>
</evidence>
<comment type="similarity">
    <text evidence="1">Belongs to the NAD(P)-dependent epimerase/dehydratase family.</text>
</comment>
<gene>
    <name evidence="4" type="ORF">RGB73_24985</name>
</gene>
<dbReference type="InterPro" id="IPR001509">
    <property type="entry name" value="Epimerase_deHydtase"/>
</dbReference>
<dbReference type="Pfam" id="PF01370">
    <property type="entry name" value="Epimerase"/>
    <property type="match status" value="1"/>
</dbReference>
<dbReference type="Gene3D" id="3.40.50.720">
    <property type="entry name" value="NAD(P)-binding Rossmann-like Domain"/>
    <property type="match status" value="1"/>
</dbReference>
<proteinExistence type="inferred from homology"/>
<evidence type="ECO:0000256" key="1">
    <source>
        <dbReference type="ARBA" id="ARBA00007637"/>
    </source>
</evidence>
<dbReference type="Proteomes" id="UP001256827">
    <property type="component" value="Chromosome"/>
</dbReference>
<evidence type="ECO:0000313" key="5">
    <source>
        <dbReference type="Proteomes" id="UP001256827"/>
    </source>
</evidence>
<keyword evidence="2" id="KW-0812">Transmembrane</keyword>
<keyword evidence="5" id="KW-1185">Reference proteome</keyword>
<keyword evidence="2" id="KW-0472">Membrane</keyword>
<dbReference type="Gene3D" id="3.90.25.10">
    <property type="entry name" value="UDP-galactose 4-epimerase, domain 1"/>
    <property type="match status" value="1"/>
</dbReference>
<dbReference type="SUPFAM" id="SSF55781">
    <property type="entry name" value="GAF domain-like"/>
    <property type="match status" value="1"/>
</dbReference>
<dbReference type="EMBL" id="CP134050">
    <property type="protein sequence ID" value="WNC13904.1"/>
    <property type="molecule type" value="Genomic_DNA"/>
</dbReference>
<organism evidence="4 5">
    <name type="scientific">Brevibacillus brevis</name>
    <name type="common">Bacillus brevis</name>
    <dbReference type="NCBI Taxonomy" id="1393"/>
    <lineage>
        <taxon>Bacteria</taxon>
        <taxon>Bacillati</taxon>
        <taxon>Bacillota</taxon>
        <taxon>Bacilli</taxon>
        <taxon>Bacillales</taxon>
        <taxon>Paenibacillaceae</taxon>
        <taxon>Brevibacillus</taxon>
    </lineage>
</organism>
<protein>
    <submittedName>
        <fullName evidence="4">NAD-dependent epimerase/dehydratase family protein</fullName>
    </submittedName>
</protein>